<protein>
    <recommendedName>
        <fullName evidence="4">SAP domain-containing protein</fullName>
    </recommendedName>
</protein>
<evidence type="ECO:0000313" key="3">
    <source>
        <dbReference type="Proteomes" id="UP000240989"/>
    </source>
</evidence>
<feature type="region of interest" description="Disordered" evidence="1">
    <location>
        <begin position="343"/>
        <end position="362"/>
    </location>
</feature>
<accession>A0ABX5GXZ5</accession>
<name>A0ABX5GXZ5_PHOAN</name>
<comment type="caution">
    <text evidence="2">The sequence shown here is derived from an EMBL/GenBank/DDBJ whole genome shotgun (WGS) entry which is preliminary data.</text>
</comment>
<proteinExistence type="predicted"/>
<evidence type="ECO:0000313" key="2">
    <source>
        <dbReference type="EMBL" id="PSX01667.1"/>
    </source>
</evidence>
<dbReference type="RefSeq" id="WP_045152760.1">
    <property type="nucleotide sequence ID" value="NZ_JZSW01000007.1"/>
</dbReference>
<organism evidence="2 3">
    <name type="scientific">Photobacterium angustum</name>
    <dbReference type="NCBI Taxonomy" id="661"/>
    <lineage>
        <taxon>Bacteria</taxon>
        <taxon>Pseudomonadati</taxon>
        <taxon>Pseudomonadota</taxon>
        <taxon>Gammaproteobacteria</taxon>
        <taxon>Vibrionales</taxon>
        <taxon>Vibrionaceae</taxon>
        <taxon>Photobacterium</taxon>
    </lineage>
</organism>
<dbReference type="EMBL" id="PYOU01000032">
    <property type="protein sequence ID" value="PSX01667.1"/>
    <property type="molecule type" value="Genomic_DNA"/>
</dbReference>
<reference evidence="2 3" key="1">
    <citation type="submission" date="2018-01" db="EMBL/GenBank/DDBJ databases">
        <title>Whole genome sequencing of Histamine producing bacteria.</title>
        <authorList>
            <person name="Butler K."/>
        </authorList>
    </citation>
    <scope>NUCLEOTIDE SEQUENCE [LARGE SCALE GENOMIC DNA]</scope>
    <source>
        <strain evidence="2 3">A6-1</strain>
    </source>
</reference>
<sequence>MSNNSNIEKHNKKREVACFLKKKKEEIAQFEHNYRKDALSNIFRISNTAGISLHDISPCGFRLAMALIEKLNIYPMDMLDSDACIERSNVDEINIPMSYRTVELTLSEYQEKTGLTRSGAKSQFASDLLELYEYSSNATSPIVPDNTCDQTALISMSRVISRLNVDASNFDKNEKFSNLLNDIQRDKNKLKKINITKATVVFEEVAASKLFFLKSDFTRISSKRLAAMPAKISKLYMFMVIVSGKFNTTSGGKPEKTWRMITNLEGWNHFFRTNYKRLSQLKNDLMATIDTLSQNTNMRCQLSLTSKVGRKFTEMECVFWKEGEDADLIAKPKRISPVTIKETTPKNTSKSRPVRPRLPKFPSPGIYKNSKTPYDVVLSAWASKTRYILVEHEKVLQKINKKLLAKDRRTLERALKLESECFERLKCQ</sequence>
<gene>
    <name evidence="2" type="ORF">C0W27_22015</name>
</gene>
<dbReference type="Proteomes" id="UP000240989">
    <property type="component" value="Unassembled WGS sequence"/>
</dbReference>
<evidence type="ECO:0000256" key="1">
    <source>
        <dbReference type="SAM" id="MobiDB-lite"/>
    </source>
</evidence>
<keyword evidence="3" id="KW-1185">Reference proteome</keyword>
<evidence type="ECO:0008006" key="4">
    <source>
        <dbReference type="Google" id="ProtNLM"/>
    </source>
</evidence>